<accession>A0A848LE45</accession>
<dbReference type="EMBL" id="JABBJJ010000007">
    <property type="protein sequence ID" value="NMO13718.1"/>
    <property type="molecule type" value="Genomic_DNA"/>
</dbReference>
<evidence type="ECO:0000313" key="2">
    <source>
        <dbReference type="Proteomes" id="UP000518300"/>
    </source>
</evidence>
<gene>
    <name evidence="1" type="ORF">HG543_02410</name>
</gene>
<dbReference type="Proteomes" id="UP000518300">
    <property type="component" value="Unassembled WGS sequence"/>
</dbReference>
<proteinExistence type="predicted"/>
<comment type="caution">
    <text evidence="1">The sequence shown here is derived from an EMBL/GenBank/DDBJ whole genome shotgun (WGS) entry which is preliminary data.</text>
</comment>
<evidence type="ECO:0000313" key="1">
    <source>
        <dbReference type="EMBL" id="NMO13718.1"/>
    </source>
</evidence>
<sequence length="244" mass="26946">MKLSDAQSLLERCFAGMAEGAPRLTEPHDARFALRPSAVWLEYRWYVHERGLAEVFLKWGRVPSEQSAGAEATVLRVHLLGASPELSERAGRMLEGGTPSQERILDLFGDDGVRRECVSFGRTSVTVEHWEGAGPRPLLEDARFHALTGTLEDPDSTNEERHEAVQRLAAERSPRVVEALLALVTRKPSLMALRVLSEWGVVAARGPLQRDLAAVRPDNPADLWALTALDRRLEAWEAVGSGAE</sequence>
<reference evidence="1 2" key="1">
    <citation type="submission" date="2020-04" db="EMBL/GenBank/DDBJ databases">
        <title>Draft genome of Pyxidicoccus fallax type strain.</title>
        <authorList>
            <person name="Whitworth D.E."/>
        </authorList>
    </citation>
    <scope>NUCLEOTIDE SEQUENCE [LARGE SCALE GENOMIC DNA]</scope>
    <source>
        <strain evidence="1 2">DSM 14698</strain>
    </source>
</reference>
<name>A0A848LE45_9BACT</name>
<dbReference type="AlphaFoldDB" id="A0A848LE45"/>
<protein>
    <submittedName>
        <fullName evidence="1">Uncharacterized protein</fullName>
    </submittedName>
</protein>
<dbReference type="RefSeq" id="WP_169343003.1">
    <property type="nucleotide sequence ID" value="NZ_JABBJJ010000007.1"/>
</dbReference>
<organism evidence="1 2">
    <name type="scientific">Pyxidicoccus fallax</name>
    <dbReference type="NCBI Taxonomy" id="394095"/>
    <lineage>
        <taxon>Bacteria</taxon>
        <taxon>Pseudomonadati</taxon>
        <taxon>Myxococcota</taxon>
        <taxon>Myxococcia</taxon>
        <taxon>Myxococcales</taxon>
        <taxon>Cystobacterineae</taxon>
        <taxon>Myxococcaceae</taxon>
        <taxon>Pyxidicoccus</taxon>
    </lineage>
</organism>
<keyword evidence="2" id="KW-1185">Reference proteome</keyword>